<dbReference type="PANTHER" id="PTHR11571">
    <property type="entry name" value="GLUTATHIONE S-TRANSFERASE"/>
    <property type="match status" value="1"/>
</dbReference>
<dbReference type="InterPro" id="IPR040079">
    <property type="entry name" value="Glutathione_S-Trfase"/>
</dbReference>
<accession>A0A6I8PVH9</accession>
<evidence type="ECO:0000256" key="2">
    <source>
        <dbReference type="ARBA" id="ARBA00011738"/>
    </source>
</evidence>
<dbReference type="Ensembl" id="ENSXETT00000065319">
    <property type="protein sequence ID" value="ENSXETP00000059371"/>
    <property type="gene ID" value="ENSXETG00000030425"/>
</dbReference>
<evidence type="ECO:0000256" key="4">
    <source>
        <dbReference type="ARBA" id="ARBA00022679"/>
    </source>
</evidence>
<evidence type="ECO:0000259" key="6">
    <source>
        <dbReference type="PROSITE" id="PS50404"/>
    </source>
</evidence>
<dbReference type="CDD" id="cd03076">
    <property type="entry name" value="GST_N_Pi"/>
    <property type="match status" value="1"/>
</dbReference>
<evidence type="ECO:0000256" key="1">
    <source>
        <dbReference type="ARBA" id="ARBA00007297"/>
    </source>
</evidence>
<dbReference type="EC" id="2.5.1.18" evidence="3"/>
<dbReference type="SFLD" id="SFLDS00019">
    <property type="entry name" value="Glutathione_Transferase_(cytos"/>
    <property type="match status" value="1"/>
</dbReference>
<evidence type="ECO:0000313" key="8">
    <source>
        <dbReference type="Ensembl" id="ENSXETP00000059371"/>
    </source>
</evidence>
<dbReference type="Bgee" id="ENSXETG00000030425">
    <property type="expression patterns" value="Expressed in neurula embryo and 7 other cell types or tissues"/>
</dbReference>
<dbReference type="Gene3D" id="1.20.1050.10">
    <property type="match status" value="1"/>
</dbReference>
<dbReference type="InParanoid" id="A0A6I8PVH9"/>
<gene>
    <name evidence="8" type="primary">LOC100490385</name>
</gene>
<dbReference type="Pfam" id="PF02798">
    <property type="entry name" value="GST_N"/>
    <property type="match status" value="1"/>
</dbReference>
<proteinExistence type="inferred from homology"/>
<dbReference type="SUPFAM" id="SSF52833">
    <property type="entry name" value="Thioredoxin-like"/>
    <property type="match status" value="1"/>
</dbReference>
<organism evidence="8">
    <name type="scientific">Xenopus tropicalis</name>
    <name type="common">Western clawed frog</name>
    <name type="synonym">Silurana tropicalis</name>
    <dbReference type="NCBI Taxonomy" id="8364"/>
    <lineage>
        <taxon>Eukaryota</taxon>
        <taxon>Metazoa</taxon>
        <taxon>Chordata</taxon>
        <taxon>Craniata</taxon>
        <taxon>Vertebrata</taxon>
        <taxon>Euteleostomi</taxon>
        <taxon>Amphibia</taxon>
        <taxon>Batrachia</taxon>
        <taxon>Anura</taxon>
        <taxon>Pipoidea</taxon>
        <taxon>Pipidae</taxon>
        <taxon>Xenopodinae</taxon>
        <taxon>Xenopus</taxon>
        <taxon>Silurana</taxon>
    </lineage>
</organism>
<dbReference type="Pfam" id="PF14497">
    <property type="entry name" value="GST_C_3"/>
    <property type="match status" value="1"/>
</dbReference>
<dbReference type="InterPro" id="IPR004045">
    <property type="entry name" value="Glutathione_S-Trfase_N"/>
</dbReference>
<dbReference type="InterPro" id="IPR036282">
    <property type="entry name" value="Glutathione-S-Trfase_C_sf"/>
</dbReference>
<dbReference type="SUPFAM" id="SSF47616">
    <property type="entry name" value="GST C-terminal domain-like"/>
    <property type="match status" value="1"/>
</dbReference>
<dbReference type="PROSITE" id="PS50404">
    <property type="entry name" value="GST_NTER"/>
    <property type="match status" value="1"/>
</dbReference>
<dbReference type="PANTHER" id="PTHR11571:SF265">
    <property type="entry name" value="GLUTATHIONE S-TRANSFERASE P 1"/>
    <property type="match status" value="1"/>
</dbReference>
<sequence>MSGYTLTYFPVRGRAEAIRLLLADQDIPWEEDEVQWQDWCSGNHDERKKAVFGRLPQFQNGDFVLCQSNSILRYLAHKHGLTGDNDEESAHIDMVNDSVEDLRKKYGRFIYFTCQEKGKGKYLEALPQQLEFFERVLSKNHNGSKFVVGQKISYADYNLVDLLQCHLDLSPECLSAFPLLRAYLERLVSQPTLSDYLNSDARKRRPITLKHKMAESEK</sequence>
<dbReference type="FunFam" id="1.20.1050.10:FF:000020">
    <property type="entry name" value="Glutathione S-transferase P 1"/>
    <property type="match status" value="1"/>
</dbReference>
<feature type="domain" description="GST N-terminal" evidence="6">
    <location>
        <begin position="2"/>
        <end position="83"/>
    </location>
</feature>
<dbReference type="InterPro" id="IPR010987">
    <property type="entry name" value="Glutathione-S-Trfase_C-like"/>
</dbReference>
<dbReference type="GO" id="GO:0004364">
    <property type="term" value="F:glutathione transferase activity"/>
    <property type="evidence" value="ECO:0007669"/>
    <property type="project" value="UniProtKB-EC"/>
</dbReference>
<feature type="domain" description="GST C-terminal" evidence="7">
    <location>
        <begin position="85"/>
        <end position="207"/>
    </location>
</feature>
<evidence type="ECO:0000256" key="3">
    <source>
        <dbReference type="ARBA" id="ARBA00012452"/>
    </source>
</evidence>
<keyword evidence="4" id="KW-0808">Transferase</keyword>
<dbReference type="AlphaFoldDB" id="A0A6I8PVH9"/>
<reference evidence="8" key="1">
    <citation type="journal article" date="2010" name="Science">
        <title>The genome of the Western clawed frog Xenopus tropicalis.</title>
        <authorList>
            <person name="Hellsten U."/>
            <person name="Harland R.M."/>
            <person name="Gilchrist M.J."/>
            <person name="Hendrix D."/>
            <person name="Jurka J."/>
            <person name="Kapitonov V."/>
            <person name="Ovcharenko I."/>
            <person name="Putnam N.H."/>
            <person name="Shu S."/>
            <person name="Taher L."/>
            <person name="Blitz I.L."/>
            <person name="Blumberg B."/>
            <person name="Dichmann D.S."/>
            <person name="Dubchak I."/>
            <person name="Amaya E."/>
            <person name="Detter J.C."/>
            <person name="Fletcher R."/>
            <person name="Gerhard D.S."/>
            <person name="Goodstein D."/>
            <person name="Graves T."/>
            <person name="Grigoriev I.V."/>
            <person name="Grimwood J."/>
            <person name="Kawashima T."/>
            <person name="Lindquist E."/>
            <person name="Lucas S.M."/>
            <person name="Mead P.E."/>
            <person name="Mitros T."/>
            <person name="Ogino H."/>
            <person name="Ohta Y."/>
            <person name="Poliakov A.V."/>
            <person name="Pollet N."/>
            <person name="Robert J."/>
            <person name="Salamov A."/>
            <person name="Sater A.K."/>
            <person name="Schmutz J."/>
            <person name="Terry A."/>
            <person name="Vize P.D."/>
            <person name="Warren W.C."/>
            <person name="Wells D."/>
            <person name="Wills A."/>
            <person name="Wilson R.K."/>
            <person name="Zimmerman L.B."/>
            <person name="Zorn A.M."/>
            <person name="Grainger R."/>
            <person name="Grammer T."/>
            <person name="Khokha M.K."/>
            <person name="Richardson P.M."/>
            <person name="Rokhsar D.S."/>
        </authorList>
    </citation>
    <scope>NUCLEOTIDE SEQUENCE [LARGE SCALE GENOMIC DNA]</scope>
    <source>
        <strain evidence="8">Nigerian</strain>
    </source>
</reference>
<dbReference type="InterPro" id="IPR036249">
    <property type="entry name" value="Thioredoxin-like_sf"/>
</dbReference>
<dbReference type="InterPro" id="IPR050213">
    <property type="entry name" value="GST_superfamily"/>
</dbReference>
<comment type="similarity">
    <text evidence="1">Belongs to the GST superfamily. Pi family.</text>
</comment>
<dbReference type="GeneTree" id="ENSGT00940000166750"/>
<evidence type="ECO:0000259" key="7">
    <source>
        <dbReference type="PROSITE" id="PS50405"/>
    </source>
</evidence>
<dbReference type="InterPro" id="IPR004046">
    <property type="entry name" value="GST_C"/>
</dbReference>
<dbReference type="SFLD" id="SFLDG01205">
    <property type="entry name" value="AMPS.1"/>
    <property type="match status" value="1"/>
</dbReference>
<dbReference type="SFLD" id="SFLDG00363">
    <property type="entry name" value="AMPS_(cytGST):_Alpha-__Mu-__Pi"/>
    <property type="match status" value="1"/>
</dbReference>
<evidence type="ECO:0000256" key="5">
    <source>
        <dbReference type="ARBA" id="ARBA00032759"/>
    </source>
</evidence>
<name>A0A6I8PVH9_XENTR</name>
<comment type="subunit">
    <text evidence="2">Homodimer.</text>
</comment>
<dbReference type="Gene3D" id="3.40.30.10">
    <property type="entry name" value="Glutaredoxin"/>
    <property type="match status" value="1"/>
</dbReference>
<dbReference type="FunCoup" id="A0A6I8PVH9">
    <property type="interactions" value="579"/>
</dbReference>
<protein>
    <recommendedName>
        <fullName evidence="3">glutathione transferase</fullName>
        <ecNumber evidence="3">2.5.1.18</ecNumber>
    </recommendedName>
    <alternativeName>
        <fullName evidence="5">GST class-pi</fullName>
    </alternativeName>
</protein>
<dbReference type="PROSITE" id="PS50405">
    <property type="entry name" value="GST_CTER"/>
    <property type="match status" value="1"/>
</dbReference>
<reference evidence="8" key="2">
    <citation type="submission" date="2020-05" db="UniProtKB">
        <authorList>
            <consortium name="Ensembl"/>
        </authorList>
    </citation>
    <scope>IDENTIFICATION</scope>
</reference>